<dbReference type="EMBL" id="LSRL02013305">
    <property type="protein sequence ID" value="TDG38072.1"/>
    <property type="molecule type" value="Genomic_DNA"/>
</dbReference>
<feature type="non-terminal residue" evidence="1">
    <location>
        <position position="1"/>
    </location>
</feature>
<evidence type="ECO:0000313" key="2">
    <source>
        <dbReference type="Proteomes" id="UP000295192"/>
    </source>
</evidence>
<accession>A0A484AP56</accession>
<feature type="non-terminal residue" evidence="1">
    <location>
        <position position="111"/>
    </location>
</feature>
<comment type="caution">
    <text evidence="1">The sequence shown here is derived from an EMBL/GenBank/DDBJ whole genome shotgun (WGS) entry which is preliminary data.</text>
</comment>
<keyword evidence="2" id="KW-1185">Reference proteome</keyword>
<gene>
    <name evidence="1" type="ORF">AWZ03_015506</name>
</gene>
<dbReference type="OMA" id="IVAHFSL"/>
<dbReference type="Proteomes" id="UP000295192">
    <property type="component" value="Unassembled WGS sequence"/>
</dbReference>
<proteinExistence type="predicted"/>
<dbReference type="AlphaFoldDB" id="A0A484AP56"/>
<reference evidence="1 2" key="1">
    <citation type="journal article" date="2019" name="J. Hered.">
        <title>An Improved Genome Assembly for Drosophila navojoa, the Basal Species in the mojavensis Cluster.</title>
        <authorList>
            <person name="Vanderlinde T."/>
            <person name="Dupim E.G."/>
            <person name="Nazario-Yepiz N.O."/>
            <person name="Carvalho A.B."/>
        </authorList>
    </citation>
    <scope>NUCLEOTIDE SEQUENCE [LARGE SCALE GENOMIC DNA]</scope>
    <source>
        <strain evidence="1">Navoj_Jal97</strain>
        <tissue evidence="1">Whole organism</tissue>
    </source>
</reference>
<sequence length="111" mass="12531">AVLVMANLDASAVAPEDRVRFYKLKVQSVFERVKKLQSKVDSDALADHSDSTLNVLLEHIDKLSHSFSKAHESLEELDFTEMSSNLRTDFDDLIMVMQSTLMSEVQSRTAQ</sequence>
<protein>
    <submittedName>
        <fullName evidence="1">Uncharacterized protein</fullName>
    </submittedName>
</protein>
<name>A0A484AP56_DRONA</name>
<organism evidence="1 2">
    <name type="scientific">Drosophila navojoa</name>
    <name type="common">Fruit fly</name>
    <dbReference type="NCBI Taxonomy" id="7232"/>
    <lineage>
        <taxon>Eukaryota</taxon>
        <taxon>Metazoa</taxon>
        <taxon>Ecdysozoa</taxon>
        <taxon>Arthropoda</taxon>
        <taxon>Hexapoda</taxon>
        <taxon>Insecta</taxon>
        <taxon>Pterygota</taxon>
        <taxon>Neoptera</taxon>
        <taxon>Endopterygota</taxon>
        <taxon>Diptera</taxon>
        <taxon>Brachycera</taxon>
        <taxon>Muscomorpha</taxon>
        <taxon>Ephydroidea</taxon>
        <taxon>Drosophilidae</taxon>
        <taxon>Drosophila</taxon>
    </lineage>
</organism>
<evidence type="ECO:0000313" key="1">
    <source>
        <dbReference type="EMBL" id="TDG38072.1"/>
    </source>
</evidence>